<gene>
    <name evidence="1" type="ORF">CTheo_7703</name>
</gene>
<reference evidence="1 2" key="1">
    <citation type="journal article" date="2019" name="Fungal Biol. Biotechnol.">
        <title>Draft genome sequence of fastidious pathogen Ceratobasidium theobromae, which causes vascular-streak dieback in Theobroma cacao.</title>
        <authorList>
            <person name="Ali S.S."/>
            <person name="Asman A."/>
            <person name="Shao J."/>
            <person name="Firmansyah A.P."/>
            <person name="Susilo A.W."/>
            <person name="Rosmana A."/>
            <person name="McMahon P."/>
            <person name="Junaid M."/>
            <person name="Guest D."/>
            <person name="Kheng T.Y."/>
            <person name="Meinhardt L.W."/>
            <person name="Bailey B.A."/>
        </authorList>
    </citation>
    <scope>NUCLEOTIDE SEQUENCE [LARGE SCALE GENOMIC DNA]</scope>
    <source>
        <strain evidence="1 2">CT2</strain>
    </source>
</reference>
<organism evidence="1 2">
    <name type="scientific">Ceratobasidium theobromae</name>
    <dbReference type="NCBI Taxonomy" id="1582974"/>
    <lineage>
        <taxon>Eukaryota</taxon>
        <taxon>Fungi</taxon>
        <taxon>Dikarya</taxon>
        <taxon>Basidiomycota</taxon>
        <taxon>Agaricomycotina</taxon>
        <taxon>Agaricomycetes</taxon>
        <taxon>Cantharellales</taxon>
        <taxon>Ceratobasidiaceae</taxon>
        <taxon>Ceratobasidium</taxon>
    </lineage>
</organism>
<proteinExistence type="predicted"/>
<evidence type="ECO:0000313" key="2">
    <source>
        <dbReference type="Proteomes" id="UP000383932"/>
    </source>
</evidence>
<dbReference type="AlphaFoldDB" id="A0A5N5QAP4"/>
<dbReference type="Proteomes" id="UP000383932">
    <property type="component" value="Unassembled WGS sequence"/>
</dbReference>
<accession>A0A5N5QAP4</accession>
<protein>
    <submittedName>
        <fullName evidence="1">Uncharacterized protein</fullName>
    </submittedName>
</protein>
<keyword evidence="2" id="KW-1185">Reference proteome</keyword>
<dbReference type="EMBL" id="SSOP01000357">
    <property type="protein sequence ID" value="KAB5588860.1"/>
    <property type="molecule type" value="Genomic_DNA"/>
</dbReference>
<name>A0A5N5QAP4_9AGAM</name>
<comment type="caution">
    <text evidence="1">The sequence shown here is derived from an EMBL/GenBank/DDBJ whole genome shotgun (WGS) entry which is preliminary data.</text>
</comment>
<evidence type="ECO:0000313" key="1">
    <source>
        <dbReference type="EMBL" id="KAB5588860.1"/>
    </source>
</evidence>
<sequence>MFRARAVRTNRLVLALRHRTHLNHIEGFCRCDPFDRGALASSPGTGVTYPPPTSTLEVGLGVKALVPYIRTSRPWPQHTASLSPRRARRPRSAIAALYSTSRACSTGANTVARVKKKKTVARDLKRKALTRAANLRETIATTLEAENDPTAPAGYVQV</sequence>